<dbReference type="InterPro" id="IPR037056">
    <property type="entry name" value="RNase_H1_N_sf"/>
</dbReference>
<dbReference type="Proteomes" id="UP001633002">
    <property type="component" value="Unassembled WGS sequence"/>
</dbReference>
<evidence type="ECO:0000259" key="12">
    <source>
        <dbReference type="Pfam" id="PF01693"/>
    </source>
</evidence>
<dbReference type="PANTHER" id="PTHR10642">
    <property type="entry name" value="RIBONUCLEASE H1"/>
    <property type="match status" value="1"/>
</dbReference>
<evidence type="ECO:0000256" key="2">
    <source>
        <dbReference type="ARBA" id="ARBA00004065"/>
    </source>
</evidence>
<sequence>MSYYAVARGHCPGVYLTWEQSKNQVENFPNARHKKFSTRADAKTFIEKNRDVSAEGNPRRSDEASGQGHVAMLDVRAASSGPVPPPHPIPAYYAVAKGRVPGIYSTWDEASVQVKDMYSAKYKKFYKMEEAEEFIEDSKKLKAVDPNDPPSERRWGCRAVGIELGFWFLRISRIIERSIEVLSRRFYELIRMILRKPAHSTIPPTASCSVDDRMDPDVEGSSKQTTWRANKLVTGAFGARQTTGLEENARLNSAWKSRWRELARDWGWSVWPKFKLV</sequence>
<evidence type="ECO:0000256" key="3">
    <source>
        <dbReference type="ARBA" id="ARBA00005300"/>
    </source>
</evidence>
<keyword evidence="8" id="KW-0255">Endonuclease</keyword>
<dbReference type="GO" id="GO:0046872">
    <property type="term" value="F:metal ion binding"/>
    <property type="evidence" value="ECO:0007669"/>
    <property type="project" value="UniProtKB-KW"/>
</dbReference>
<comment type="function">
    <text evidence="2">Endonuclease that specifically degrades the RNA of RNA-DNA hybrids.</text>
</comment>
<evidence type="ECO:0000313" key="14">
    <source>
        <dbReference type="Proteomes" id="UP001633002"/>
    </source>
</evidence>
<feature type="domain" description="Ribonuclease H1 N-terminal" evidence="12">
    <location>
        <begin position="92"/>
        <end position="134"/>
    </location>
</feature>
<feature type="domain" description="Ribonuclease H1 N-terminal" evidence="12">
    <location>
        <begin position="3"/>
        <end position="45"/>
    </location>
</feature>
<dbReference type="EC" id="3.1.26.4" evidence="4"/>
<evidence type="ECO:0000256" key="4">
    <source>
        <dbReference type="ARBA" id="ARBA00012180"/>
    </source>
</evidence>
<dbReference type="FunFam" id="3.40.970.10:FF:000001">
    <property type="entry name" value="Ribonuclease H1"/>
    <property type="match status" value="1"/>
</dbReference>
<dbReference type="FunFam" id="3.40.970.10:FF:000002">
    <property type="entry name" value="Ribonuclease H"/>
    <property type="match status" value="1"/>
</dbReference>
<name>A0ABD3GTN1_9MARC</name>
<dbReference type="GO" id="GO:0004523">
    <property type="term" value="F:RNA-DNA hybrid ribonuclease activity"/>
    <property type="evidence" value="ECO:0007669"/>
    <property type="project" value="UniProtKB-EC"/>
</dbReference>
<dbReference type="Gene3D" id="3.40.970.10">
    <property type="entry name" value="Ribonuclease H1, N-terminal domain"/>
    <property type="match status" value="2"/>
</dbReference>
<evidence type="ECO:0000256" key="8">
    <source>
        <dbReference type="ARBA" id="ARBA00022759"/>
    </source>
</evidence>
<keyword evidence="10" id="KW-0460">Magnesium</keyword>
<protein>
    <recommendedName>
        <fullName evidence="5">Ribonuclease H</fullName>
        <ecNumber evidence="4">3.1.26.4</ecNumber>
    </recommendedName>
</protein>
<accession>A0ABD3GTN1</accession>
<feature type="region of interest" description="Disordered" evidence="11">
    <location>
        <begin position="205"/>
        <end position="225"/>
    </location>
</feature>
<dbReference type="AlphaFoldDB" id="A0ABD3GTN1"/>
<evidence type="ECO:0000256" key="9">
    <source>
        <dbReference type="ARBA" id="ARBA00022801"/>
    </source>
</evidence>
<proteinExistence type="inferred from homology"/>
<dbReference type="Pfam" id="PF01693">
    <property type="entry name" value="Cauli_VI"/>
    <property type="match status" value="2"/>
</dbReference>
<dbReference type="SUPFAM" id="SSF55658">
    <property type="entry name" value="L9 N-domain-like"/>
    <property type="match status" value="2"/>
</dbReference>
<comment type="similarity">
    <text evidence="3">Belongs to the RNase H family.</text>
</comment>
<organism evidence="13 14">
    <name type="scientific">Riccia sorocarpa</name>
    <dbReference type="NCBI Taxonomy" id="122646"/>
    <lineage>
        <taxon>Eukaryota</taxon>
        <taxon>Viridiplantae</taxon>
        <taxon>Streptophyta</taxon>
        <taxon>Embryophyta</taxon>
        <taxon>Marchantiophyta</taxon>
        <taxon>Marchantiopsida</taxon>
        <taxon>Marchantiidae</taxon>
        <taxon>Marchantiales</taxon>
        <taxon>Ricciaceae</taxon>
        <taxon>Riccia</taxon>
    </lineage>
</organism>
<comment type="caution">
    <text evidence="13">The sequence shown here is derived from an EMBL/GenBank/DDBJ whole genome shotgun (WGS) entry which is preliminary data.</text>
</comment>
<evidence type="ECO:0000256" key="6">
    <source>
        <dbReference type="ARBA" id="ARBA00022722"/>
    </source>
</evidence>
<dbReference type="PANTHER" id="PTHR10642:SF26">
    <property type="entry name" value="RIBONUCLEASE H1"/>
    <property type="match status" value="1"/>
</dbReference>
<keyword evidence="14" id="KW-1185">Reference proteome</keyword>
<evidence type="ECO:0000256" key="11">
    <source>
        <dbReference type="SAM" id="MobiDB-lite"/>
    </source>
</evidence>
<evidence type="ECO:0000313" key="13">
    <source>
        <dbReference type="EMBL" id="KAL3682026.1"/>
    </source>
</evidence>
<keyword evidence="6" id="KW-0540">Nuclease</keyword>
<keyword evidence="9" id="KW-0378">Hydrolase</keyword>
<reference evidence="13 14" key="1">
    <citation type="submission" date="2024-09" db="EMBL/GenBank/DDBJ databases">
        <title>Chromosome-scale assembly of Riccia sorocarpa.</title>
        <authorList>
            <person name="Paukszto L."/>
        </authorList>
    </citation>
    <scope>NUCLEOTIDE SEQUENCE [LARGE SCALE GENOMIC DNA]</scope>
    <source>
        <strain evidence="13">LP-2024</strain>
        <tissue evidence="13">Aerial parts of the thallus</tissue>
    </source>
</reference>
<dbReference type="InterPro" id="IPR050092">
    <property type="entry name" value="RNase_H"/>
</dbReference>
<evidence type="ECO:0000256" key="1">
    <source>
        <dbReference type="ARBA" id="ARBA00001946"/>
    </source>
</evidence>
<evidence type="ECO:0000256" key="10">
    <source>
        <dbReference type="ARBA" id="ARBA00022842"/>
    </source>
</evidence>
<gene>
    <name evidence="13" type="ORF">R1sor_000048</name>
</gene>
<comment type="cofactor">
    <cofactor evidence="1">
        <name>Mg(2+)</name>
        <dbReference type="ChEBI" id="CHEBI:18420"/>
    </cofactor>
</comment>
<evidence type="ECO:0000256" key="7">
    <source>
        <dbReference type="ARBA" id="ARBA00022723"/>
    </source>
</evidence>
<keyword evidence="7" id="KW-0479">Metal-binding</keyword>
<dbReference type="InterPro" id="IPR011320">
    <property type="entry name" value="RNase_H1_N"/>
</dbReference>
<evidence type="ECO:0000256" key="5">
    <source>
        <dbReference type="ARBA" id="ARBA00017721"/>
    </source>
</evidence>
<dbReference type="InterPro" id="IPR009027">
    <property type="entry name" value="Ribosomal_bL9/RNase_H1_N"/>
</dbReference>
<dbReference type="EMBL" id="JBJQOH010000006">
    <property type="protein sequence ID" value="KAL3682026.1"/>
    <property type="molecule type" value="Genomic_DNA"/>
</dbReference>